<organism evidence="2 3">
    <name type="scientific">Nocardioides marinquilinus</name>
    <dbReference type="NCBI Taxonomy" id="1210400"/>
    <lineage>
        <taxon>Bacteria</taxon>
        <taxon>Bacillati</taxon>
        <taxon>Actinomycetota</taxon>
        <taxon>Actinomycetes</taxon>
        <taxon>Propionibacteriales</taxon>
        <taxon>Nocardioidaceae</taxon>
        <taxon>Nocardioides</taxon>
    </lineage>
</organism>
<comment type="caution">
    <text evidence="2">The sequence shown here is derived from an EMBL/GenBank/DDBJ whole genome shotgun (WGS) entry which is preliminary data.</text>
</comment>
<feature type="domain" description="Methyltransferase" evidence="1">
    <location>
        <begin position="52"/>
        <end position="134"/>
    </location>
</feature>
<dbReference type="CDD" id="cd02440">
    <property type="entry name" value="AdoMet_MTases"/>
    <property type="match status" value="1"/>
</dbReference>
<gene>
    <name evidence="2" type="ORF">GCM10023340_13800</name>
</gene>
<protein>
    <recommendedName>
        <fullName evidence="1">Methyltransferase domain-containing protein</fullName>
    </recommendedName>
</protein>
<keyword evidence="3" id="KW-1185">Reference proteome</keyword>
<proteinExistence type="predicted"/>
<dbReference type="RefSeq" id="WP_345456095.1">
    <property type="nucleotide sequence ID" value="NZ_BAABKG010000002.1"/>
</dbReference>
<dbReference type="EMBL" id="BAABKG010000002">
    <property type="protein sequence ID" value="GAA5145080.1"/>
    <property type="molecule type" value="Genomic_DNA"/>
</dbReference>
<dbReference type="SUPFAM" id="SSF53335">
    <property type="entry name" value="S-adenosyl-L-methionine-dependent methyltransferases"/>
    <property type="match status" value="1"/>
</dbReference>
<dbReference type="InterPro" id="IPR041698">
    <property type="entry name" value="Methyltransf_25"/>
</dbReference>
<name>A0ABP9PIY0_9ACTN</name>
<evidence type="ECO:0000313" key="3">
    <source>
        <dbReference type="Proteomes" id="UP001500221"/>
    </source>
</evidence>
<sequence length="245" mass="27176">MQRRKRGSIDGFFSRHRRFLTTSETSAHPDRLDLRHLAIVEEFRDSFEGRRVVDIASHDGRWSYAALHAGASAVTGVEIRPDLVAQAEASLTHFEVDPDRFRFVTGDAVAGLEEAGECDTVLCLGFLYHTLNYNHLLAGIRATGADHVVVDTFVGPGDQSVPMVLVVAEDVEREGNAAPDDLSTGDRVLVGRPTVAALDVMFEAHGFRLDRRVDWEALLAAHPEARGIGDYRRGRRVTARYVRSR</sequence>
<accession>A0ABP9PIY0</accession>
<reference evidence="3" key="1">
    <citation type="journal article" date="2019" name="Int. J. Syst. Evol. Microbiol.">
        <title>The Global Catalogue of Microorganisms (GCM) 10K type strain sequencing project: providing services to taxonomists for standard genome sequencing and annotation.</title>
        <authorList>
            <consortium name="The Broad Institute Genomics Platform"/>
            <consortium name="The Broad Institute Genome Sequencing Center for Infectious Disease"/>
            <person name="Wu L."/>
            <person name="Ma J."/>
        </authorList>
    </citation>
    <scope>NUCLEOTIDE SEQUENCE [LARGE SCALE GENOMIC DNA]</scope>
    <source>
        <strain evidence="3">JCM 18459</strain>
    </source>
</reference>
<evidence type="ECO:0000259" key="1">
    <source>
        <dbReference type="Pfam" id="PF13649"/>
    </source>
</evidence>
<dbReference type="Gene3D" id="3.40.50.150">
    <property type="entry name" value="Vaccinia Virus protein VP39"/>
    <property type="match status" value="1"/>
</dbReference>
<dbReference type="InterPro" id="IPR029063">
    <property type="entry name" value="SAM-dependent_MTases_sf"/>
</dbReference>
<dbReference type="Pfam" id="PF13649">
    <property type="entry name" value="Methyltransf_25"/>
    <property type="match status" value="1"/>
</dbReference>
<evidence type="ECO:0000313" key="2">
    <source>
        <dbReference type="EMBL" id="GAA5145080.1"/>
    </source>
</evidence>
<dbReference type="Proteomes" id="UP001500221">
    <property type="component" value="Unassembled WGS sequence"/>
</dbReference>